<name>A0A5K1B3X9_9MAGN</name>
<protein>
    <submittedName>
        <fullName evidence="1">Uncharacterized protein</fullName>
    </submittedName>
</protein>
<dbReference type="AlphaFoldDB" id="A0A5K1B3X9"/>
<evidence type="ECO:0000313" key="1">
    <source>
        <dbReference type="EMBL" id="VVW09171.1"/>
    </source>
</evidence>
<proteinExistence type="predicted"/>
<organism evidence="1">
    <name type="scientific">Nymphaea colorata</name>
    <name type="common">pocket water lily</name>
    <dbReference type="NCBI Taxonomy" id="210225"/>
    <lineage>
        <taxon>Eukaryota</taxon>
        <taxon>Viridiplantae</taxon>
        <taxon>Streptophyta</taxon>
        <taxon>Embryophyta</taxon>
        <taxon>Tracheophyta</taxon>
        <taxon>Spermatophyta</taxon>
        <taxon>Magnoliopsida</taxon>
        <taxon>Nymphaeales</taxon>
        <taxon>Nymphaeaceae</taxon>
        <taxon>Nymphaea</taxon>
    </lineage>
</organism>
<reference evidence="1" key="1">
    <citation type="submission" date="2019-09" db="EMBL/GenBank/DDBJ databases">
        <authorList>
            <person name="Zhang L."/>
        </authorList>
    </citation>
    <scope>NUCLEOTIDE SEQUENCE</scope>
</reference>
<dbReference type="EMBL" id="LR721781">
    <property type="protein sequence ID" value="VVW09171.1"/>
    <property type="molecule type" value="Genomic_DNA"/>
</dbReference>
<sequence length="46" mass="4792">MIRGVKVPCQGASKAQIKVQKTLTQKPFQSATVEVSSSSNTGSVPS</sequence>
<accession>A0A5K1B3X9</accession>
<gene>
    <name evidence="1" type="ORF">NYM_LOCUS15053</name>
</gene>